<keyword evidence="1" id="KW-0175">Coiled coil</keyword>
<evidence type="ECO:0000313" key="3">
    <source>
        <dbReference type="EMBL" id="EIM79462.1"/>
    </source>
</evidence>
<keyword evidence="4" id="KW-1185">Reference proteome</keyword>
<feature type="coiled-coil region" evidence="1">
    <location>
        <begin position="22"/>
        <end position="233"/>
    </location>
</feature>
<dbReference type="KEGG" id="shs:STEHIDRAFT_126474"/>
<sequence length="623" mass="70681">MDVAVEERGELRTLRAEELKKVDMLQGEMEEIGRERNELVAERERLQMEAAERDGYLRERDVVVKEGKALELEKALREISRLETDAKFLRENKEHCLQEWNSAIEGRSVLVSERDTARLDRDTARLEREDLATEKDRLIKQRDSAIQKRDRVLKELTAAIRNLRDEVDAQAKGTARIMQDADAQKKKLTAERDTLRRENDEFLRGRTSFIAERDTLRKERDALTKARDLLRQDMKRLALAATGAEVIGRGVATGMGDFPQRTFALAAEGEETSTAEAIEKSGSESMSGAGTLPQEKSMTREDSAGAEAEPIVAEILSSASKAVDVRHGNVMPDPVEVASSQDLVEHAEDNAKEYNDGQNISSYPSPKKVTISFKTLLAAHKLPFKDLMPGWLKMVEKTLYASRAFKRWRTSPSRYEEDIARVAYKKSPTMRVGVMYWVAGLVMRRVHHISLENLVSKYQLDQRNLVCLDSQMTYACKAEREMILEARQLRDPTFIQATEAKIKAQREVASRSKRAARRASSSQRSGSQITSSSSTPQEPLDPPNIPRKRKSRTSSSSLLLTTAHESNNYEPLPEDVPHRTPRSALKRQKICTDPVEEYRAWTDAVASYIVRPRSELRDYSSEM</sequence>
<evidence type="ECO:0000256" key="1">
    <source>
        <dbReference type="SAM" id="Coils"/>
    </source>
</evidence>
<protein>
    <submittedName>
        <fullName evidence="3">Uncharacterized protein</fullName>
    </submittedName>
</protein>
<feature type="region of interest" description="Disordered" evidence="2">
    <location>
        <begin position="505"/>
        <end position="588"/>
    </location>
</feature>
<dbReference type="GeneID" id="18797768"/>
<organism evidence="3 4">
    <name type="scientific">Stereum hirsutum (strain FP-91666)</name>
    <name type="common">White-rot fungus</name>
    <dbReference type="NCBI Taxonomy" id="721885"/>
    <lineage>
        <taxon>Eukaryota</taxon>
        <taxon>Fungi</taxon>
        <taxon>Dikarya</taxon>
        <taxon>Basidiomycota</taxon>
        <taxon>Agaricomycotina</taxon>
        <taxon>Agaricomycetes</taxon>
        <taxon>Russulales</taxon>
        <taxon>Stereaceae</taxon>
        <taxon>Stereum</taxon>
    </lineage>
</organism>
<feature type="compositionally biased region" description="Low complexity" evidence="2">
    <location>
        <begin position="518"/>
        <end position="534"/>
    </location>
</feature>
<name>R7RYQ2_STEHR</name>
<dbReference type="AlphaFoldDB" id="R7RYQ2"/>
<evidence type="ECO:0000313" key="4">
    <source>
        <dbReference type="Proteomes" id="UP000053927"/>
    </source>
</evidence>
<accession>R7RYQ2</accession>
<reference evidence="4" key="1">
    <citation type="journal article" date="2012" name="Science">
        <title>The Paleozoic origin of enzymatic lignin decomposition reconstructed from 31 fungal genomes.</title>
        <authorList>
            <person name="Floudas D."/>
            <person name="Binder M."/>
            <person name="Riley R."/>
            <person name="Barry K."/>
            <person name="Blanchette R.A."/>
            <person name="Henrissat B."/>
            <person name="Martinez A.T."/>
            <person name="Otillar R."/>
            <person name="Spatafora J.W."/>
            <person name="Yadav J.S."/>
            <person name="Aerts A."/>
            <person name="Benoit I."/>
            <person name="Boyd A."/>
            <person name="Carlson A."/>
            <person name="Copeland A."/>
            <person name="Coutinho P.M."/>
            <person name="de Vries R.P."/>
            <person name="Ferreira P."/>
            <person name="Findley K."/>
            <person name="Foster B."/>
            <person name="Gaskell J."/>
            <person name="Glotzer D."/>
            <person name="Gorecki P."/>
            <person name="Heitman J."/>
            <person name="Hesse C."/>
            <person name="Hori C."/>
            <person name="Igarashi K."/>
            <person name="Jurgens J.A."/>
            <person name="Kallen N."/>
            <person name="Kersten P."/>
            <person name="Kohler A."/>
            <person name="Kuees U."/>
            <person name="Kumar T.K.A."/>
            <person name="Kuo A."/>
            <person name="LaButti K."/>
            <person name="Larrondo L.F."/>
            <person name="Lindquist E."/>
            <person name="Ling A."/>
            <person name="Lombard V."/>
            <person name="Lucas S."/>
            <person name="Lundell T."/>
            <person name="Martin R."/>
            <person name="McLaughlin D.J."/>
            <person name="Morgenstern I."/>
            <person name="Morin E."/>
            <person name="Murat C."/>
            <person name="Nagy L.G."/>
            <person name="Nolan M."/>
            <person name="Ohm R.A."/>
            <person name="Patyshakuliyeva A."/>
            <person name="Rokas A."/>
            <person name="Ruiz-Duenas F.J."/>
            <person name="Sabat G."/>
            <person name="Salamov A."/>
            <person name="Samejima M."/>
            <person name="Schmutz J."/>
            <person name="Slot J.C."/>
            <person name="St John F."/>
            <person name="Stenlid J."/>
            <person name="Sun H."/>
            <person name="Sun S."/>
            <person name="Syed K."/>
            <person name="Tsang A."/>
            <person name="Wiebenga A."/>
            <person name="Young D."/>
            <person name="Pisabarro A."/>
            <person name="Eastwood D.C."/>
            <person name="Martin F."/>
            <person name="Cullen D."/>
            <person name="Grigoriev I.V."/>
            <person name="Hibbett D.S."/>
        </authorList>
    </citation>
    <scope>NUCLEOTIDE SEQUENCE [LARGE SCALE GENOMIC DNA]</scope>
    <source>
        <strain evidence="4">FP-91666</strain>
    </source>
</reference>
<dbReference type="Proteomes" id="UP000053927">
    <property type="component" value="Unassembled WGS sequence"/>
</dbReference>
<evidence type="ECO:0000256" key="2">
    <source>
        <dbReference type="SAM" id="MobiDB-lite"/>
    </source>
</evidence>
<feature type="region of interest" description="Disordered" evidence="2">
    <location>
        <begin position="269"/>
        <end position="305"/>
    </location>
</feature>
<dbReference type="RefSeq" id="XP_007311422.1">
    <property type="nucleotide sequence ID" value="XM_007311360.1"/>
</dbReference>
<feature type="compositionally biased region" description="Low complexity" evidence="2">
    <location>
        <begin position="553"/>
        <end position="562"/>
    </location>
</feature>
<feature type="compositionally biased region" description="Basic residues" evidence="2">
    <location>
        <begin position="579"/>
        <end position="588"/>
    </location>
</feature>
<gene>
    <name evidence="3" type="ORF">STEHIDRAFT_126474</name>
</gene>
<dbReference type="EMBL" id="JH687404">
    <property type="protein sequence ID" value="EIM79462.1"/>
    <property type="molecule type" value="Genomic_DNA"/>
</dbReference>
<proteinExistence type="predicted"/>